<dbReference type="eggNOG" id="COG0303">
    <property type="taxonomic scope" value="Bacteria"/>
</dbReference>
<evidence type="ECO:0000256" key="4">
    <source>
        <dbReference type="ARBA" id="ARBA00023150"/>
    </source>
</evidence>
<dbReference type="Gene3D" id="2.40.340.10">
    <property type="entry name" value="MoeA, C-terminal, domain IV"/>
    <property type="match status" value="1"/>
</dbReference>
<dbReference type="Pfam" id="PF03454">
    <property type="entry name" value="MoeA_C"/>
    <property type="match status" value="1"/>
</dbReference>
<comment type="caution">
    <text evidence="8">The sequence shown here is derived from an EMBL/GenBank/DDBJ whole genome shotgun (WGS) entry which is preliminary data.</text>
</comment>
<dbReference type="UniPathway" id="UPA00344"/>
<dbReference type="PANTHER" id="PTHR10192">
    <property type="entry name" value="MOLYBDOPTERIN BIOSYNTHESIS PROTEIN"/>
    <property type="match status" value="1"/>
</dbReference>
<accession>A6DTB0</accession>
<dbReference type="CDD" id="cd00887">
    <property type="entry name" value="MoeA"/>
    <property type="match status" value="1"/>
</dbReference>
<dbReference type="GO" id="GO:0061599">
    <property type="term" value="F:molybdopterin molybdotransferase activity"/>
    <property type="evidence" value="ECO:0007669"/>
    <property type="project" value="UniProtKB-UniRule"/>
</dbReference>
<dbReference type="STRING" id="313628.LNTAR_02739"/>
<keyword evidence="6" id="KW-0460">Magnesium</keyword>
<evidence type="ECO:0000256" key="5">
    <source>
        <dbReference type="ARBA" id="ARBA00047317"/>
    </source>
</evidence>
<feature type="domain" description="MoaB/Mog" evidence="7">
    <location>
        <begin position="177"/>
        <end position="315"/>
    </location>
</feature>
<dbReference type="InterPro" id="IPR008284">
    <property type="entry name" value="MoCF_biosynth_CS"/>
</dbReference>
<dbReference type="InterPro" id="IPR036135">
    <property type="entry name" value="MoeA_linker/N_sf"/>
</dbReference>
<proteinExistence type="inferred from homology"/>
<dbReference type="Proteomes" id="UP000004947">
    <property type="component" value="Unassembled WGS sequence"/>
</dbReference>
<dbReference type="GO" id="GO:0046872">
    <property type="term" value="F:metal ion binding"/>
    <property type="evidence" value="ECO:0007669"/>
    <property type="project" value="UniProtKB-UniRule"/>
</dbReference>
<dbReference type="Gene3D" id="3.40.980.10">
    <property type="entry name" value="MoaB/Mog-like domain"/>
    <property type="match status" value="1"/>
</dbReference>
<dbReference type="InterPro" id="IPR001453">
    <property type="entry name" value="MoaB/Mog_dom"/>
</dbReference>
<keyword evidence="4 6" id="KW-0501">Molybdenum cofactor biosynthesis</keyword>
<dbReference type="InterPro" id="IPR005111">
    <property type="entry name" value="MoeA_C_domain_IV"/>
</dbReference>
<dbReference type="Pfam" id="PF00994">
    <property type="entry name" value="MoCF_biosynth"/>
    <property type="match status" value="1"/>
</dbReference>
<reference evidence="8 9" key="1">
    <citation type="journal article" date="2010" name="J. Bacteriol.">
        <title>Genome sequence of Lentisphaera araneosa HTCC2155T, the type species of the order Lentisphaerales in the phylum Lentisphaerae.</title>
        <authorList>
            <person name="Thrash J.C."/>
            <person name="Cho J.C."/>
            <person name="Vergin K.L."/>
            <person name="Morris R.M."/>
            <person name="Giovannoni S.J."/>
        </authorList>
    </citation>
    <scope>NUCLEOTIDE SEQUENCE [LARGE SCALE GENOMIC DNA]</scope>
    <source>
        <strain evidence="8 9">HTCC2155</strain>
    </source>
</reference>
<dbReference type="GO" id="GO:0006777">
    <property type="term" value="P:Mo-molybdopterin cofactor biosynthetic process"/>
    <property type="evidence" value="ECO:0007669"/>
    <property type="project" value="UniProtKB-UniRule"/>
</dbReference>
<dbReference type="InterPro" id="IPR036688">
    <property type="entry name" value="MoeA_C_domain_IV_sf"/>
</dbReference>
<evidence type="ECO:0000259" key="7">
    <source>
        <dbReference type="SMART" id="SM00852"/>
    </source>
</evidence>
<dbReference type="Pfam" id="PF03453">
    <property type="entry name" value="MoeA_N"/>
    <property type="match status" value="1"/>
</dbReference>
<dbReference type="PANTHER" id="PTHR10192:SF5">
    <property type="entry name" value="GEPHYRIN"/>
    <property type="match status" value="1"/>
</dbReference>
<evidence type="ECO:0000313" key="9">
    <source>
        <dbReference type="Proteomes" id="UP000004947"/>
    </source>
</evidence>
<dbReference type="InterPro" id="IPR005110">
    <property type="entry name" value="MoeA_linker/N"/>
</dbReference>
<keyword evidence="6" id="KW-0479">Metal-binding</keyword>
<dbReference type="PROSITE" id="PS01079">
    <property type="entry name" value="MOCF_BIOSYNTHESIS_2"/>
    <property type="match status" value="1"/>
</dbReference>
<organism evidence="8 9">
    <name type="scientific">Lentisphaera araneosa HTCC2155</name>
    <dbReference type="NCBI Taxonomy" id="313628"/>
    <lineage>
        <taxon>Bacteria</taxon>
        <taxon>Pseudomonadati</taxon>
        <taxon>Lentisphaerota</taxon>
        <taxon>Lentisphaeria</taxon>
        <taxon>Lentisphaerales</taxon>
        <taxon>Lentisphaeraceae</taxon>
        <taxon>Lentisphaera</taxon>
    </lineage>
</organism>
<dbReference type="EC" id="2.10.1.1" evidence="6"/>
<protein>
    <recommendedName>
        <fullName evidence="6">Molybdopterin molybdenumtransferase</fullName>
        <ecNumber evidence="6">2.10.1.1</ecNumber>
    </recommendedName>
</protein>
<dbReference type="RefSeq" id="WP_007281059.1">
    <property type="nucleotide sequence ID" value="NZ_ABCK01000036.1"/>
</dbReference>
<evidence type="ECO:0000256" key="1">
    <source>
        <dbReference type="ARBA" id="ARBA00002901"/>
    </source>
</evidence>
<dbReference type="Gene3D" id="2.170.190.11">
    <property type="entry name" value="Molybdopterin biosynthesis moea protein, domain 3"/>
    <property type="match status" value="1"/>
</dbReference>
<keyword evidence="9" id="KW-1185">Reference proteome</keyword>
<dbReference type="NCBIfam" id="TIGR00177">
    <property type="entry name" value="molyb_syn"/>
    <property type="match status" value="1"/>
</dbReference>
<comment type="function">
    <text evidence="1 6">Catalyzes the insertion of molybdate into adenylated molybdopterin with the concomitant release of AMP.</text>
</comment>
<dbReference type="SUPFAM" id="SSF63882">
    <property type="entry name" value="MoeA N-terminal region -like"/>
    <property type="match status" value="1"/>
</dbReference>
<name>A6DTB0_9BACT</name>
<comment type="cofactor">
    <cofactor evidence="6">
        <name>Mg(2+)</name>
        <dbReference type="ChEBI" id="CHEBI:18420"/>
    </cofactor>
</comment>
<evidence type="ECO:0000256" key="3">
    <source>
        <dbReference type="ARBA" id="ARBA00010763"/>
    </source>
</evidence>
<dbReference type="SUPFAM" id="SSF53218">
    <property type="entry name" value="Molybdenum cofactor biosynthesis proteins"/>
    <property type="match status" value="1"/>
</dbReference>
<evidence type="ECO:0000313" key="8">
    <source>
        <dbReference type="EMBL" id="EDM25090.1"/>
    </source>
</evidence>
<dbReference type="EMBL" id="ABCK01000036">
    <property type="protein sequence ID" value="EDM25090.1"/>
    <property type="molecule type" value="Genomic_DNA"/>
</dbReference>
<comment type="similarity">
    <text evidence="3 6">Belongs to the MoeA family.</text>
</comment>
<evidence type="ECO:0000256" key="6">
    <source>
        <dbReference type="RuleBase" id="RU365090"/>
    </source>
</evidence>
<dbReference type="Gene3D" id="3.90.105.10">
    <property type="entry name" value="Molybdopterin biosynthesis moea protein, domain 2"/>
    <property type="match status" value="1"/>
</dbReference>
<gene>
    <name evidence="8" type="ORF">LNTAR_02739</name>
</gene>
<dbReference type="OrthoDB" id="9804758at2"/>
<keyword evidence="6" id="KW-0808">Transferase</keyword>
<dbReference type="SMART" id="SM00852">
    <property type="entry name" value="MoCF_biosynth"/>
    <property type="match status" value="1"/>
</dbReference>
<dbReference type="GO" id="GO:0005829">
    <property type="term" value="C:cytosol"/>
    <property type="evidence" value="ECO:0007669"/>
    <property type="project" value="TreeGrafter"/>
</dbReference>
<dbReference type="InterPro" id="IPR036425">
    <property type="entry name" value="MoaB/Mog-like_dom_sf"/>
</dbReference>
<evidence type="ECO:0000256" key="2">
    <source>
        <dbReference type="ARBA" id="ARBA00005046"/>
    </source>
</evidence>
<dbReference type="InterPro" id="IPR038987">
    <property type="entry name" value="MoeA-like"/>
</dbReference>
<comment type="pathway">
    <text evidence="2 6">Cofactor biosynthesis; molybdopterin biosynthesis.</text>
</comment>
<dbReference type="SUPFAM" id="SSF63867">
    <property type="entry name" value="MoeA C-terminal domain-like"/>
    <property type="match status" value="1"/>
</dbReference>
<sequence>MISVQEAEKLIRQNSPNYYSESIPTIEAHGRILAEDILAERENPPFNRVAMDGIAINYAQWQNSRTSFEIKGTQAAGHPPLSLEDPSTCLEAMTGAVLPSGCDCVIPVERISVTNNVATLEDGLELQQWQNVHIQGSDHSQGFKLARTGQVLNAPEIAVAAAAGYGQVKVAKLAKVAVIATGDELVSAGVDIKPWQIRRSNTTSIVASLKSAGYDAKEYHLKDDLDALRDKLRDLLESNDMLILTGGVSMGKFDFVPQVLKELSVEQIFHKVTQRPGKPLWFGTSSNKSVFGLPGNPVSALINFQRYILPQLNRSQNALCPPQLKAELAEDFTFKKNMTRFLPVCVESNGPKLLARPQRTNGSGDFGSLSGSHGFIELEAEISDFKKGHVAIFYPW</sequence>
<keyword evidence="6" id="KW-0500">Molybdenum</keyword>
<dbReference type="AlphaFoldDB" id="A6DTB0"/>
<comment type="catalytic activity">
    <reaction evidence="5">
        <text>adenylyl-molybdopterin + molybdate = Mo-molybdopterin + AMP + H(+)</text>
        <dbReference type="Rhea" id="RHEA:35047"/>
        <dbReference type="ChEBI" id="CHEBI:15378"/>
        <dbReference type="ChEBI" id="CHEBI:36264"/>
        <dbReference type="ChEBI" id="CHEBI:62727"/>
        <dbReference type="ChEBI" id="CHEBI:71302"/>
        <dbReference type="ChEBI" id="CHEBI:456215"/>
        <dbReference type="EC" id="2.10.1.1"/>
    </reaction>
</comment>